<evidence type="ECO:0000256" key="5">
    <source>
        <dbReference type="ARBA" id="ARBA00022475"/>
    </source>
</evidence>
<dbReference type="Proteomes" id="UP000839052">
    <property type="component" value="Chromosome"/>
</dbReference>
<evidence type="ECO:0000256" key="4">
    <source>
        <dbReference type="ARBA" id="ARBA00022448"/>
    </source>
</evidence>
<keyword evidence="4" id="KW-0813">Transport</keyword>
<comment type="subcellular location">
    <subcellularLocation>
        <location evidence="1">Cell membrane</location>
        <topology evidence="1">Single-pass membrane protein</topology>
    </subcellularLocation>
</comment>
<keyword evidence="5" id="KW-1003">Cell membrane</keyword>
<proteinExistence type="inferred from homology"/>
<evidence type="ECO:0000256" key="2">
    <source>
        <dbReference type="ARBA" id="ARBA00006742"/>
    </source>
</evidence>
<sequence>MLISNAYAQQTAALASGSGFMEFLPVVAVCAVFYFLLLRPQQKRAKEQKAMLAALQKGDEIITVGGELGRVSKVGENYISLDITENVTVLIQKSAVQTVLPKGTIKSI</sequence>
<evidence type="ECO:0000256" key="3">
    <source>
        <dbReference type="ARBA" id="ARBA00014962"/>
    </source>
</evidence>
<dbReference type="SMART" id="SM01323">
    <property type="entry name" value="YajC"/>
    <property type="match status" value="1"/>
</dbReference>
<accession>A0ABN8ANP7</accession>
<evidence type="ECO:0000256" key="11">
    <source>
        <dbReference type="SAM" id="Phobius"/>
    </source>
</evidence>
<dbReference type="InterPro" id="IPR003849">
    <property type="entry name" value="Preprotein_translocase_YajC"/>
</dbReference>
<evidence type="ECO:0000313" key="12">
    <source>
        <dbReference type="EMBL" id="CAG9932298.1"/>
    </source>
</evidence>
<evidence type="ECO:0000256" key="6">
    <source>
        <dbReference type="ARBA" id="ARBA00022692"/>
    </source>
</evidence>
<dbReference type="PANTHER" id="PTHR33909">
    <property type="entry name" value="SEC TRANSLOCON ACCESSORY COMPLEX SUBUNIT YAJC"/>
    <property type="match status" value="1"/>
</dbReference>
<evidence type="ECO:0000256" key="8">
    <source>
        <dbReference type="ARBA" id="ARBA00022989"/>
    </source>
</evidence>
<name>A0ABN8ANP7_9PROT</name>
<dbReference type="Pfam" id="PF02699">
    <property type="entry name" value="YajC"/>
    <property type="match status" value="1"/>
</dbReference>
<gene>
    <name evidence="12" type="primary">yajC</name>
    <name evidence="12" type="ORF">NTG6680_1045</name>
</gene>
<keyword evidence="9" id="KW-0811">Translocation</keyword>
<keyword evidence="10 11" id="KW-0472">Membrane</keyword>
<reference evidence="12 13" key="1">
    <citation type="submission" date="2021-10" db="EMBL/GenBank/DDBJ databases">
        <authorList>
            <person name="Koch H."/>
        </authorList>
    </citation>
    <scope>NUCLEOTIDE SEQUENCE [LARGE SCALE GENOMIC DNA]</scope>
    <source>
        <strain evidence="12">6680</strain>
    </source>
</reference>
<evidence type="ECO:0000256" key="10">
    <source>
        <dbReference type="ARBA" id="ARBA00023136"/>
    </source>
</evidence>
<organism evidence="12 13">
    <name type="scientific">Candidatus Nitrotoga arctica</name>
    <dbReference type="NCBI Taxonomy" id="453162"/>
    <lineage>
        <taxon>Bacteria</taxon>
        <taxon>Pseudomonadati</taxon>
        <taxon>Pseudomonadota</taxon>
        <taxon>Betaproteobacteria</taxon>
        <taxon>Nitrosomonadales</taxon>
        <taxon>Gallionellaceae</taxon>
        <taxon>Candidatus Nitrotoga</taxon>
    </lineage>
</organism>
<keyword evidence="8 11" id="KW-1133">Transmembrane helix</keyword>
<protein>
    <recommendedName>
        <fullName evidence="3">Sec translocon accessory complex subunit YajC</fullName>
    </recommendedName>
</protein>
<comment type="similarity">
    <text evidence="2">Belongs to the YajC family.</text>
</comment>
<keyword evidence="6 11" id="KW-0812">Transmembrane</keyword>
<evidence type="ECO:0000256" key="7">
    <source>
        <dbReference type="ARBA" id="ARBA00022927"/>
    </source>
</evidence>
<evidence type="ECO:0000256" key="9">
    <source>
        <dbReference type="ARBA" id="ARBA00023010"/>
    </source>
</evidence>
<evidence type="ECO:0000313" key="13">
    <source>
        <dbReference type="Proteomes" id="UP000839052"/>
    </source>
</evidence>
<dbReference type="RefSeq" id="WP_239796252.1">
    <property type="nucleotide sequence ID" value="NZ_OU912926.1"/>
</dbReference>
<feature type="transmembrane region" description="Helical" evidence="11">
    <location>
        <begin position="20"/>
        <end position="38"/>
    </location>
</feature>
<keyword evidence="7" id="KW-0653">Protein transport</keyword>
<dbReference type="NCBIfam" id="TIGR00739">
    <property type="entry name" value="yajC"/>
    <property type="match status" value="1"/>
</dbReference>
<dbReference type="PANTHER" id="PTHR33909:SF1">
    <property type="entry name" value="SEC TRANSLOCON ACCESSORY COMPLEX SUBUNIT YAJC"/>
    <property type="match status" value="1"/>
</dbReference>
<evidence type="ECO:0000256" key="1">
    <source>
        <dbReference type="ARBA" id="ARBA00004162"/>
    </source>
</evidence>
<dbReference type="EMBL" id="OU912926">
    <property type="protein sequence ID" value="CAG9932298.1"/>
    <property type="molecule type" value="Genomic_DNA"/>
</dbReference>
<keyword evidence="13" id="KW-1185">Reference proteome</keyword>
<dbReference type="PRINTS" id="PR01853">
    <property type="entry name" value="YAJCTRNLCASE"/>
</dbReference>